<gene>
    <name evidence="1" type="ORF">BE221DRAFT_51432</name>
</gene>
<dbReference type="Proteomes" id="UP000195557">
    <property type="component" value="Unassembled WGS sequence"/>
</dbReference>
<organism evidence="1">
    <name type="scientific">Ostreococcus tauri</name>
    <name type="common">Marine green alga</name>
    <dbReference type="NCBI Taxonomy" id="70448"/>
    <lineage>
        <taxon>Eukaryota</taxon>
        <taxon>Viridiplantae</taxon>
        <taxon>Chlorophyta</taxon>
        <taxon>Mamiellophyceae</taxon>
        <taxon>Mamiellales</taxon>
        <taxon>Bathycoccaceae</taxon>
        <taxon>Ostreococcus</taxon>
    </lineage>
</organism>
<protein>
    <submittedName>
        <fullName evidence="1">Uncharacterized protein</fullName>
    </submittedName>
</protein>
<evidence type="ECO:0000313" key="1">
    <source>
        <dbReference type="EMBL" id="OUS41886.1"/>
    </source>
</evidence>
<dbReference type="AlphaFoldDB" id="A0A1Y5HX85"/>
<feature type="non-terminal residue" evidence="1">
    <location>
        <position position="1"/>
    </location>
</feature>
<sequence>KETFAQKAARKALERQEKERLSAQSASVLARCSSFRHLRISSYQLVSARISWSILFTHTI</sequence>
<accession>A0A1Y5HX85</accession>
<proteinExistence type="predicted"/>
<feature type="non-terminal residue" evidence="1">
    <location>
        <position position="60"/>
    </location>
</feature>
<dbReference type="EMBL" id="KZ155839">
    <property type="protein sequence ID" value="OUS41886.1"/>
    <property type="molecule type" value="Genomic_DNA"/>
</dbReference>
<name>A0A1Y5HX85_OSTTA</name>
<reference evidence="1" key="1">
    <citation type="submission" date="2017-04" db="EMBL/GenBank/DDBJ databases">
        <title>Population genomics of picophytoplankton unveils novel chromosome hypervariability.</title>
        <authorList>
            <consortium name="DOE Joint Genome Institute"/>
            <person name="Blanc-Mathieu R."/>
            <person name="Krasovec M."/>
            <person name="Hebrard M."/>
            <person name="Yau S."/>
            <person name="Desgranges E."/>
            <person name="Martin J."/>
            <person name="Schackwitz W."/>
            <person name="Kuo A."/>
            <person name="Salin G."/>
            <person name="Donnadieu C."/>
            <person name="Desdevises Y."/>
            <person name="Sanchez-Ferandin S."/>
            <person name="Moreau H."/>
            <person name="Rivals E."/>
            <person name="Grigoriev I.V."/>
            <person name="Grimsley N."/>
            <person name="Eyre-Walker A."/>
            <person name="Piganeau G."/>
        </authorList>
    </citation>
    <scope>NUCLEOTIDE SEQUENCE [LARGE SCALE GENOMIC DNA]</scope>
    <source>
        <strain evidence="1">RCC 1115</strain>
    </source>
</reference>